<name>A0AB34VKA5_9GAMM</name>
<accession>A0AB34VKA5</accession>
<proteinExistence type="predicted"/>
<dbReference type="PANTHER" id="PTHR37829">
    <property type="entry name" value="PHAGE-LIKE ELEMENT PBSX PROTEIN XKDT"/>
    <property type="match status" value="1"/>
</dbReference>
<evidence type="ECO:0000313" key="2">
    <source>
        <dbReference type="EMBL" id="KTT00973.1"/>
    </source>
</evidence>
<dbReference type="PANTHER" id="PTHR37829:SF3">
    <property type="entry name" value="PROTEIN JAYE-RELATED"/>
    <property type="match status" value="1"/>
</dbReference>
<comment type="caution">
    <text evidence="2">The sequence shown here is derived from an EMBL/GenBank/DDBJ whole genome shotgun (WGS) entry which is preliminary data.</text>
</comment>
<feature type="domain" description="DNA circulation N-terminal" evidence="1">
    <location>
        <begin position="24"/>
        <end position="117"/>
    </location>
</feature>
<protein>
    <recommendedName>
        <fullName evidence="1">DNA circulation N-terminal domain-containing protein</fullName>
    </recommendedName>
</protein>
<dbReference type="EMBL" id="LDSI01000002">
    <property type="protein sequence ID" value="KTT00973.1"/>
    <property type="molecule type" value="Genomic_DNA"/>
</dbReference>
<dbReference type="Proteomes" id="UP000072520">
    <property type="component" value="Unassembled WGS sequence"/>
</dbReference>
<dbReference type="RefSeq" id="WP_058708028.1">
    <property type="nucleotide sequence ID" value="NZ_LDSI01000002.1"/>
</dbReference>
<reference evidence="2 3" key="1">
    <citation type="journal article" date="2016" name="Front. Microbiol.">
        <title>Genomic Resource of Rice Seed Associated Bacteria.</title>
        <authorList>
            <person name="Midha S."/>
            <person name="Bansal K."/>
            <person name="Sharma S."/>
            <person name="Kumar N."/>
            <person name="Patil P.P."/>
            <person name="Chaudhry V."/>
            <person name="Patil P.B."/>
        </authorList>
    </citation>
    <scope>NUCLEOTIDE SEQUENCE [LARGE SCALE GENOMIC DNA]</scope>
    <source>
        <strain evidence="2 3">RSA13</strain>
    </source>
</reference>
<dbReference type="InterPro" id="IPR052399">
    <property type="entry name" value="Phage_Baseplate_Assmbl_Protein"/>
</dbReference>
<gene>
    <name evidence="2" type="ORF">RSA13_00685</name>
</gene>
<dbReference type="AlphaFoldDB" id="A0AB34VKA5"/>
<dbReference type="Pfam" id="PF07157">
    <property type="entry name" value="DNA_circ_N"/>
    <property type="match status" value="1"/>
</dbReference>
<evidence type="ECO:0000313" key="3">
    <source>
        <dbReference type="Proteomes" id="UP000072520"/>
    </source>
</evidence>
<evidence type="ECO:0000259" key="1">
    <source>
        <dbReference type="Pfam" id="PF07157"/>
    </source>
</evidence>
<dbReference type="InterPro" id="IPR009826">
    <property type="entry name" value="DNA_circ_N"/>
</dbReference>
<organism evidence="2 3">
    <name type="scientific">Pantoea stewartii</name>
    <dbReference type="NCBI Taxonomy" id="66269"/>
    <lineage>
        <taxon>Bacteria</taxon>
        <taxon>Pseudomonadati</taxon>
        <taxon>Pseudomonadota</taxon>
        <taxon>Gammaproteobacteria</taxon>
        <taxon>Enterobacterales</taxon>
        <taxon>Erwiniaceae</taxon>
        <taxon>Pantoea</taxon>
    </lineage>
</organism>
<sequence length="467" mass="49387">MAIIQNLLSGLTGSSDGWDWQAHLRPASFRGVPFGVYEGEGVFGRRQAVHEYPYRDTVWVEDMGRDVRKIAIRGFLVQDSLRYQAGDVLSQRQALIAACETSGSGTLIHPTLGELTVSVPEGGLRVTESMDAARVFEFTLTVIESGLRVFSVTGSTQAGDVVSTNWLKLASTTAASFLAQVKGEIRSVSQAIKTVRGVAAFWQGMVTDTVSEVTNLSSTLRSTFGSTRYGRYSRGTVGGSASGATGTTDVDDTSDTAQLINLTMARSVTARDIISQLASALPAFTSMNDFASRVQAIVLAILNSPGGAEERIRALEKLATADSGQYYATPENASVAASATLLILVLCTGAMAVAGAEANPAGTGDASAIKESVCDQLDAALVMAGDRGDDDSYNALLALRQAFVDAMALKGATGADVMQVSVPAVMPSLVLATRLYQDASRSDELIQETGVRHPAFMPLRFMARKPQ</sequence>